<evidence type="ECO:0000313" key="11">
    <source>
        <dbReference type="EMBL" id="NMH66738.1"/>
    </source>
</evidence>
<gene>
    <name evidence="11" type="primary">flgM</name>
    <name evidence="11" type="ORF">HC757_16395</name>
</gene>
<dbReference type="NCBIfam" id="TIGR03824">
    <property type="entry name" value="FlgM_jcvi"/>
    <property type="match status" value="1"/>
</dbReference>
<protein>
    <recommendedName>
        <fullName evidence="2">Negative regulator of flagellin synthesis</fullName>
    </recommendedName>
    <alternativeName>
        <fullName evidence="8">Anti-sigma-28 factor</fullName>
    </alternativeName>
</protein>
<evidence type="ECO:0000259" key="10">
    <source>
        <dbReference type="Pfam" id="PF04316"/>
    </source>
</evidence>
<keyword evidence="11" id="KW-0282">Flagellum</keyword>
<comment type="function">
    <text evidence="7">Responsible for the coupling of flagellin expression to flagellar assembly by preventing expression of the flagellin genes when a component of the middle class of proteins is defective. It negatively regulates flagellar genes by inhibiting the activity of FliA by directly binding to FliA.</text>
</comment>
<comment type="similarity">
    <text evidence="1">Belongs to the FlgM family.</text>
</comment>
<keyword evidence="11" id="KW-0966">Cell projection</keyword>
<keyword evidence="6" id="KW-0804">Transcription</keyword>
<evidence type="ECO:0000256" key="6">
    <source>
        <dbReference type="ARBA" id="ARBA00023163"/>
    </source>
</evidence>
<reference evidence="11" key="1">
    <citation type="submission" date="2020-04" db="EMBL/GenBank/DDBJ databases">
        <title>Description of Shewanella salipaludis sp. nov., isolated from a salt marsh.</title>
        <authorList>
            <person name="Park S."/>
            <person name="Yoon J.-H."/>
        </authorList>
    </citation>
    <scope>NUCLEOTIDE SEQUENCE</scope>
    <source>
        <strain evidence="11">SHSM-M6</strain>
    </source>
</reference>
<dbReference type="RefSeq" id="WP_169565468.1">
    <property type="nucleotide sequence ID" value="NZ_JAAXYH010000015.1"/>
</dbReference>
<keyword evidence="4" id="KW-1005">Bacterial flagellum biogenesis</keyword>
<feature type="region of interest" description="Disordered" evidence="9">
    <location>
        <begin position="1"/>
        <end position="30"/>
    </location>
</feature>
<organism evidence="11 12">
    <name type="scientific">Shewanella salipaludis</name>
    <dbReference type="NCBI Taxonomy" id="2723052"/>
    <lineage>
        <taxon>Bacteria</taxon>
        <taxon>Pseudomonadati</taxon>
        <taxon>Pseudomonadota</taxon>
        <taxon>Gammaproteobacteria</taxon>
        <taxon>Alteromonadales</taxon>
        <taxon>Shewanellaceae</taxon>
        <taxon>Shewanella</taxon>
    </lineage>
</organism>
<keyword evidence="3" id="KW-0678">Repressor</keyword>
<evidence type="ECO:0000256" key="5">
    <source>
        <dbReference type="ARBA" id="ARBA00023015"/>
    </source>
</evidence>
<comment type="caution">
    <text evidence="11">The sequence shown here is derived from an EMBL/GenBank/DDBJ whole genome shotgun (WGS) entry which is preliminary data.</text>
</comment>
<dbReference type="Proteomes" id="UP000737113">
    <property type="component" value="Unassembled WGS sequence"/>
</dbReference>
<feature type="domain" description="Anti-sigma-28 factor FlgM C-terminal" evidence="10">
    <location>
        <begin position="37"/>
        <end position="86"/>
    </location>
</feature>
<evidence type="ECO:0000256" key="1">
    <source>
        <dbReference type="ARBA" id="ARBA00005322"/>
    </source>
</evidence>
<sequence length="90" mass="9900">MEIHKIGSTLSTEMTTGKNKTSVPQQEISHLPPQQVISQDWQLLEQSQRDLGQLADVDSAKVDALRQALKDGSFDLDLSAIADKMISQHG</sequence>
<dbReference type="EMBL" id="JAAXYH010000015">
    <property type="protein sequence ID" value="NMH66738.1"/>
    <property type="molecule type" value="Genomic_DNA"/>
</dbReference>
<dbReference type="AlphaFoldDB" id="A0A972FV82"/>
<evidence type="ECO:0000313" key="12">
    <source>
        <dbReference type="Proteomes" id="UP000737113"/>
    </source>
</evidence>
<dbReference type="SUPFAM" id="SSF101498">
    <property type="entry name" value="Anti-sigma factor FlgM"/>
    <property type="match status" value="1"/>
</dbReference>
<dbReference type="Pfam" id="PF04316">
    <property type="entry name" value="FlgM"/>
    <property type="match status" value="1"/>
</dbReference>
<evidence type="ECO:0000256" key="9">
    <source>
        <dbReference type="SAM" id="MobiDB-lite"/>
    </source>
</evidence>
<accession>A0A972FV82</accession>
<keyword evidence="11" id="KW-0969">Cilium</keyword>
<dbReference type="InterPro" id="IPR031316">
    <property type="entry name" value="FlgM_C"/>
</dbReference>
<name>A0A972FV82_9GAMM</name>
<dbReference type="InterPro" id="IPR007412">
    <property type="entry name" value="FlgM"/>
</dbReference>
<evidence type="ECO:0000256" key="8">
    <source>
        <dbReference type="ARBA" id="ARBA00030117"/>
    </source>
</evidence>
<evidence type="ECO:0000256" key="7">
    <source>
        <dbReference type="ARBA" id="ARBA00024739"/>
    </source>
</evidence>
<evidence type="ECO:0000256" key="3">
    <source>
        <dbReference type="ARBA" id="ARBA00022491"/>
    </source>
</evidence>
<evidence type="ECO:0000256" key="4">
    <source>
        <dbReference type="ARBA" id="ARBA00022795"/>
    </source>
</evidence>
<evidence type="ECO:0000256" key="2">
    <source>
        <dbReference type="ARBA" id="ARBA00017823"/>
    </source>
</evidence>
<dbReference type="GO" id="GO:0044781">
    <property type="term" value="P:bacterial-type flagellum organization"/>
    <property type="evidence" value="ECO:0007669"/>
    <property type="project" value="UniProtKB-KW"/>
</dbReference>
<proteinExistence type="inferred from homology"/>
<dbReference type="InterPro" id="IPR035890">
    <property type="entry name" value="Anti-sigma-28_factor_FlgM_sf"/>
</dbReference>
<feature type="compositionally biased region" description="Polar residues" evidence="9">
    <location>
        <begin position="8"/>
        <end position="28"/>
    </location>
</feature>
<keyword evidence="5" id="KW-0805">Transcription regulation</keyword>
<keyword evidence="12" id="KW-1185">Reference proteome</keyword>
<dbReference type="GO" id="GO:0045892">
    <property type="term" value="P:negative regulation of DNA-templated transcription"/>
    <property type="evidence" value="ECO:0007669"/>
    <property type="project" value="InterPro"/>
</dbReference>